<dbReference type="SMART" id="SM00487">
    <property type="entry name" value="DEXDc"/>
    <property type="match status" value="1"/>
</dbReference>
<feature type="compositionally biased region" description="Low complexity" evidence="2">
    <location>
        <begin position="62"/>
        <end position="75"/>
    </location>
</feature>
<dbReference type="PANTHER" id="PTHR45629">
    <property type="entry name" value="SNF2/RAD54 FAMILY MEMBER"/>
    <property type="match status" value="1"/>
</dbReference>
<feature type="region of interest" description="Disordered" evidence="2">
    <location>
        <begin position="1510"/>
        <end position="1533"/>
    </location>
</feature>
<feature type="region of interest" description="Disordered" evidence="2">
    <location>
        <begin position="679"/>
        <end position="718"/>
    </location>
</feature>
<dbReference type="Proteomes" id="UP000224006">
    <property type="component" value="Chromosome I"/>
</dbReference>
<dbReference type="Pfam" id="PF00176">
    <property type="entry name" value="SNF2-rel_dom"/>
    <property type="match status" value="1"/>
</dbReference>
<evidence type="ECO:0000259" key="3">
    <source>
        <dbReference type="PROSITE" id="PS51192"/>
    </source>
</evidence>
<feature type="compositionally biased region" description="Polar residues" evidence="2">
    <location>
        <begin position="1510"/>
        <end position="1520"/>
    </location>
</feature>
<dbReference type="InterPro" id="IPR038718">
    <property type="entry name" value="SNF2-like_sf"/>
</dbReference>
<proteinExistence type="predicted"/>
<feature type="domain" description="Helicase ATP-binding" evidence="3">
    <location>
        <begin position="746"/>
        <end position="944"/>
    </location>
</feature>
<dbReference type="GO" id="GO:0016787">
    <property type="term" value="F:hydrolase activity"/>
    <property type="evidence" value="ECO:0007669"/>
    <property type="project" value="UniProtKB-KW"/>
</dbReference>
<feature type="compositionally biased region" description="Basic and acidic residues" evidence="2">
    <location>
        <begin position="1325"/>
        <end position="1340"/>
    </location>
</feature>
<evidence type="ECO:0000256" key="1">
    <source>
        <dbReference type="ARBA" id="ARBA00022801"/>
    </source>
</evidence>
<feature type="compositionally biased region" description="Basic and acidic residues" evidence="2">
    <location>
        <begin position="196"/>
        <end position="210"/>
    </location>
</feature>
<feature type="compositionally biased region" description="Low complexity" evidence="2">
    <location>
        <begin position="31"/>
        <end position="46"/>
    </location>
</feature>
<dbReference type="OrthoDB" id="413460at2759"/>
<feature type="region of interest" description="Disordered" evidence="2">
    <location>
        <begin position="196"/>
        <end position="293"/>
    </location>
</feature>
<dbReference type="CDD" id="cd22254">
    <property type="entry name" value="CSB_WHD"/>
    <property type="match status" value="1"/>
</dbReference>
<evidence type="ECO:0000259" key="4">
    <source>
        <dbReference type="PROSITE" id="PS51194"/>
    </source>
</evidence>
<dbReference type="GeneID" id="40305174"/>
<dbReference type="PROSITE" id="PS51194">
    <property type="entry name" value="HELICASE_CTER"/>
    <property type="match status" value="1"/>
</dbReference>
<feature type="compositionally biased region" description="Acidic residues" evidence="2">
    <location>
        <begin position="571"/>
        <end position="598"/>
    </location>
</feature>
<gene>
    <name evidence="5" type="ORF">BESB_001110</name>
</gene>
<dbReference type="CDD" id="cd18793">
    <property type="entry name" value="SF2_C_SNF"/>
    <property type="match status" value="1"/>
</dbReference>
<organism evidence="5 6">
    <name type="scientific">Besnoitia besnoiti</name>
    <name type="common">Apicomplexan protozoan</name>
    <dbReference type="NCBI Taxonomy" id="94643"/>
    <lineage>
        <taxon>Eukaryota</taxon>
        <taxon>Sar</taxon>
        <taxon>Alveolata</taxon>
        <taxon>Apicomplexa</taxon>
        <taxon>Conoidasida</taxon>
        <taxon>Coccidia</taxon>
        <taxon>Eucoccidiorida</taxon>
        <taxon>Eimeriorina</taxon>
        <taxon>Sarcocystidae</taxon>
        <taxon>Besnoitia</taxon>
    </lineage>
</organism>
<dbReference type="InterPro" id="IPR049730">
    <property type="entry name" value="SNF2/RAD54-like_C"/>
</dbReference>
<dbReference type="EMBL" id="NWUJ01000001">
    <property type="protein sequence ID" value="PFH37769.1"/>
    <property type="molecule type" value="Genomic_DNA"/>
</dbReference>
<comment type="caution">
    <text evidence="5">The sequence shown here is derived from an EMBL/GenBank/DDBJ whole genome shotgun (WGS) entry which is preliminary data.</text>
</comment>
<dbReference type="GO" id="GO:0006283">
    <property type="term" value="P:transcription-coupled nucleotide-excision repair"/>
    <property type="evidence" value="ECO:0007669"/>
    <property type="project" value="TreeGrafter"/>
</dbReference>
<keyword evidence="1" id="KW-0378">Hydrolase</keyword>
<sequence>MEPAERDTSNKGSASAARGTVNSSVHATRQGECAAPPAAEAAGAAASHIACEGELRRAPGDSSSSAFASHSQSTSVDRASERGKDMLPCPAAAAHENADFPHLSTIRERQGNSFAEPARAHGAGVCTLSEKSPPAPALSPGESTTEEEASFSTGNAGSSLASMASDPGSGQDSSLSSSLLQRLGVRTVSAAAVEERVQEELQQRDEELNKRQRKAPPPSASSASSSFFAAVPPSSASQPSPGRNEGLASPGASAAGAGACAHATASSTPAKDAEGRHRPPVAAPGYHVENRSASGLDELVRGLAARLESAETAAEAGPALTAPEGSRSRGAASKNELPPCAGASELPRRSREAEDLGRGLRGDTHAEEAVQRAGGRAAEARAEASEDAAQTRGERVSGELHTLSGGKSVAFHGETEKEAGDREEEDREEGESEEEYGSEEDESVDAEDADDWTPASEQKPRACRGGATRGGQPRSRKGFSAASDFPSGLGSRSKRRRSLSVTEPPSDHRGPAAPEDAAFLEPSATASSAKRRLHAPGGAEGRLEAAESGGKQVEREVQSRGQLWSVSGESGADDDSSFEEEEEDRQDEEDEVFSEEEERLPPCFSRARGKLRRVGEALSSVEPPSPTPRRRALPGRPFVASLSASPSRAWAGWRGERPSLDDSALRLYRRRLALYEESQRESGSVPSREGDVEISAEPEAPGDSDDDAEAGRGGATRPLEEARLKVPGYIWENLYPYQQEGVRWLWRLLQQGVGGIIGDEMGLGKTIQTVAFLASLHHSGVLQGLWEFQRQAMARAAYAAADAAVKGRASADRRNAGGGVIIVCPATVLHQWAKELHLWYPPLRVCVFHQKSVERLEEAARGADESHGVLLTTYETLRTHLRLLLRHAWKMVILDEGQKIRNPHAAITLAVKQLPTPHRLILSATPIQNNLQEFWSLLDFAAPGRLGTLPVFLEQIAEPITMGGYANASRDHVEAAYRCACLLRKVALPLILRRSKKEMQEFLQLPNKAEEVLLCHMTPEQYTLYTEFLSAQKARFSRNHYHPNDDYASPFPASDETLERRERCRTLFALSVLRKIANHPDLLLVHNEVRPHDYGNPDRAGKLTVLREVLRVWKAEGRRVLLFAQTVQMLDIVQNFLETAESSSPSPSSPSSSSSAGAKGYSFLRLDGRVSVASRHSIVDRFQQDASIFVLLLTTRVGGVGLNLTAADRVVIIDPDWNPMTDMQARERSWRIGQDKDVCVYRLIAAGTVEEKIYHRQVFKFFLSQKVLQDPRQRKFFKRNDLQEMLEPPPPPPGFNPDSIAPSGAGGNSRYRDLLHAGIRREQQAARKAFGGEREEEAEKRKKKRKFYGDEIDAQDEENETVRTFKQAAAEGASDGRDLRGGEALTRENNLILKTLLDAKGIQTSLAQDDLERPLLDASFVDRQSRDIARAAMRALRASQIERMSHGIEVPTWTGKRGRAGIPSAAWRAEAAAPRSSPFSSSASSTRAEFSSGMASSILAGLRRLQQSLRPPKESLSQISRRGDGTRGRGRARGEADVDADICLTFEEKKLAEDLLSFFLSRADSHYSVTTGELLEVFAPRVPEFRRKLFRAILKELCEIVRSSDAANQPSYWVLRAAFRNPEAA</sequence>
<dbReference type="STRING" id="94643.A0A2A9MIN2"/>
<evidence type="ECO:0000313" key="5">
    <source>
        <dbReference type="EMBL" id="PFH37769.1"/>
    </source>
</evidence>
<reference evidence="5 6" key="1">
    <citation type="submission" date="2017-09" db="EMBL/GenBank/DDBJ databases">
        <title>Genome sequencing of Besnoitia besnoiti strain Bb-Ger1.</title>
        <authorList>
            <person name="Schares G."/>
            <person name="Venepally P."/>
            <person name="Lorenzi H.A."/>
        </authorList>
    </citation>
    <scope>NUCLEOTIDE SEQUENCE [LARGE SCALE GENOMIC DNA]</scope>
    <source>
        <strain evidence="5 6">Bb-Ger1</strain>
    </source>
</reference>
<dbReference type="GO" id="GO:0008094">
    <property type="term" value="F:ATP-dependent activity, acting on DNA"/>
    <property type="evidence" value="ECO:0007669"/>
    <property type="project" value="TreeGrafter"/>
</dbReference>
<feature type="domain" description="Helicase C-terminal" evidence="4">
    <location>
        <begin position="1105"/>
        <end position="1283"/>
    </location>
</feature>
<feature type="region of interest" description="Disordered" evidence="2">
    <location>
        <begin position="1284"/>
        <end position="1307"/>
    </location>
</feature>
<dbReference type="VEuPathDB" id="ToxoDB:BESB_001110"/>
<feature type="region of interest" description="Disordered" evidence="2">
    <location>
        <begin position="1"/>
        <end position="178"/>
    </location>
</feature>
<name>A0A2A9MIN2_BESBE</name>
<protein>
    <submittedName>
        <fullName evidence="5">SWI2/SNF2-containing protein RAD26</fullName>
    </submittedName>
</protein>
<dbReference type="InterPro" id="IPR027417">
    <property type="entry name" value="P-loop_NTPase"/>
</dbReference>
<feature type="region of interest" description="Disordered" evidence="2">
    <location>
        <begin position="308"/>
        <end position="638"/>
    </location>
</feature>
<dbReference type="Gene3D" id="3.40.50.10810">
    <property type="entry name" value="Tandem AAA-ATPase domain"/>
    <property type="match status" value="1"/>
</dbReference>
<dbReference type="InterPro" id="IPR050496">
    <property type="entry name" value="SNF2_RAD54_helicase_repair"/>
</dbReference>
<accession>A0A2A9MIN2</accession>
<dbReference type="GO" id="GO:0005524">
    <property type="term" value="F:ATP binding"/>
    <property type="evidence" value="ECO:0007669"/>
    <property type="project" value="InterPro"/>
</dbReference>
<feature type="compositionally biased region" description="Acidic residues" evidence="2">
    <location>
        <begin position="421"/>
        <end position="451"/>
    </location>
</feature>
<dbReference type="KEGG" id="bbes:BESB_001110"/>
<dbReference type="SUPFAM" id="SSF52540">
    <property type="entry name" value="P-loop containing nucleoside triphosphate hydrolases"/>
    <property type="match status" value="2"/>
</dbReference>
<feature type="region of interest" description="Disordered" evidence="2">
    <location>
        <begin position="1325"/>
        <end position="1358"/>
    </location>
</feature>
<dbReference type="InterPro" id="IPR000330">
    <property type="entry name" value="SNF2_N"/>
</dbReference>
<feature type="compositionally biased region" description="Basic and acidic residues" evidence="2">
    <location>
        <begin position="1521"/>
        <end position="1533"/>
    </location>
</feature>
<feature type="compositionally biased region" description="Low complexity" evidence="2">
    <location>
        <begin position="220"/>
        <end position="267"/>
    </location>
</feature>
<dbReference type="InterPro" id="IPR001650">
    <property type="entry name" value="Helicase_C-like"/>
</dbReference>
<evidence type="ECO:0000256" key="2">
    <source>
        <dbReference type="SAM" id="MobiDB-lite"/>
    </source>
</evidence>
<dbReference type="SMART" id="SM00490">
    <property type="entry name" value="HELICc"/>
    <property type="match status" value="1"/>
</dbReference>
<dbReference type="RefSeq" id="XP_029221778.1">
    <property type="nucleotide sequence ID" value="XM_029358866.1"/>
</dbReference>
<dbReference type="PANTHER" id="PTHR45629:SF7">
    <property type="entry name" value="DNA EXCISION REPAIR PROTEIN ERCC-6-RELATED"/>
    <property type="match status" value="1"/>
</dbReference>
<dbReference type="PROSITE" id="PS51192">
    <property type="entry name" value="HELICASE_ATP_BIND_1"/>
    <property type="match status" value="1"/>
</dbReference>
<dbReference type="FunFam" id="3.40.50.10810:FF:000094">
    <property type="entry name" value="DNA excision repair protein ERCC-6"/>
    <property type="match status" value="1"/>
</dbReference>
<keyword evidence="6" id="KW-1185">Reference proteome</keyword>
<feature type="compositionally biased region" description="Low complexity" evidence="2">
    <location>
        <begin position="165"/>
        <end position="178"/>
    </location>
</feature>
<feature type="compositionally biased region" description="Acidic residues" evidence="2">
    <location>
        <begin position="692"/>
        <end position="708"/>
    </location>
</feature>
<dbReference type="GO" id="GO:0005634">
    <property type="term" value="C:nucleus"/>
    <property type="evidence" value="ECO:0007669"/>
    <property type="project" value="TreeGrafter"/>
</dbReference>
<feature type="compositionally biased region" description="Basic and acidic residues" evidence="2">
    <location>
        <begin position="346"/>
        <end position="370"/>
    </location>
</feature>
<dbReference type="InterPro" id="IPR014001">
    <property type="entry name" value="Helicase_ATP-bd"/>
</dbReference>
<dbReference type="Pfam" id="PF00271">
    <property type="entry name" value="Helicase_C"/>
    <property type="match status" value="1"/>
</dbReference>
<evidence type="ECO:0000313" key="6">
    <source>
        <dbReference type="Proteomes" id="UP000224006"/>
    </source>
</evidence>
<dbReference type="Gene3D" id="3.40.50.300">
    <property type="entry name" value="P-loop containing nucleotide triphosphate hydrolases"/>
    <property type="match status" value="1"/>
</dbReference>